<keyword evidence="1" id="KW-1185">Reference proteome</keyword>
<gene>
    <name evidence="2" type="primary">LOC110769969</name>
</gene>
<evidence type="ECO:0000313" key="1">
    <source>
        <dbReference type="Proteomes" id="UP000515124"/>
    </source>
</evidence>
<proteinExistence type="predicted"/>
<dbReference type="GeneID" id="110769969"/>
<dbReference type="Gramene" id="Pav_sc0001802.1_g040.1.br:mrna">
    <property type="protein sequence ID" value="Pav_sc0001802.1_g040.1.br:CDS:1"/>
    <property type="gene ID" value="Pav_sc0001802.1_g040.1.br"/>
</dbReference>
<dbReference type="Proteomes" id="UP000515124">
    <property type="component" value="Unplaced"/>
</dbReference>
<dbReference type="RefSeq" id="XP_021829726.1">
    <property type="nucleotide sequence ID" value="XM_021974034.1"/>
</dbReference>
<accession>A0A6P5TRW6</accession>
<dbReference type="AlphaFoldDB" id="A0A6P5TRW6"/>
<dbReference type="Pfam" id="PF04827">
    <property type="entry name" value="Plant_tran"/>
    <property type="match status" value="1"/>
</dbReference>
<protein>
    <submittedName>
        <fullName evidence="2">Uncharacterized protein LOC110769969</fullName>
    </submittedName>
</protein>
<dbReference type="KEGG" id="pavi:110769969"/>
<evidence type="ECO:0000313" key="2">
    <source>
        <dbReference type="RefSeq" id="XP_021829726.1"/>
    </source>
</evidence>
<organism evidence="1 2">
    <name type="scientific">Prunus avium</name>
    <name type="common">Cherry</name>
    <name type="synonym">Cerasus avium</name>
    <dbReference type="NCBI Taxonomy" id="42229"/>
    <lineage>
        <taxon>Eukaryota</taxon>
        <taxon>Viridiplantae</taxon>
        <taxon>Streptophyta</taxon>
        <taxon>Embryophyta</taxon>
        <taxon>Tracheophyta</taxon>
        <taxon>Spermatophyta</taxon>
        <taxon>Magnoliopsida</taxon>
        <taxon>eudicotyledons</taxon>
        <taxon>Gunneridae</taxon>
        <taxon>Pentapetalae</taxon>
        <taxon>rosids</taxon>
        <taxon>fabids</taxon>
        <taxon>Rosales</taxon>
        <taxon>Rosaceae</taxon>
        <taxon>Amygdaloideae</taxon>
        <taxon>Amygdaleae</taxon>
        <taxon>Prunus</taxon>
    </lineage>
</organism>
<dbReference type="InterPro" id="IPR006912">
    <property type="entry name" value="Harbinger_derived_prot"/>
</dbReference>
<name>A0A6P5TRW6_PRUAV</name>
<dbReference type="PANTHER" id="PTHR47150">
    <property type="entry name" value="OS12G0169200 PROTEIN"/>
    <property type="match status" value="1"/>
</dbReference>
<dbReference type="PANTHER" id="PTHR47150:SF5">
    <property type="entry name" value="OS07G0546750 PROTEIN"/>
    <property type="match status" value="1"/>
</dbReference>
<sequence>MIFANGICNYDIYFVHKYDVVGVLGLLPEQKLTAALRMLAYGASVEQVDEIARMGKSTILECLVRFCDAVENLYKNEYLRKPTAKDLRRLVQKDEARGVPGMIGSIDYIH</sequence>
<reference evidence="2" key="1">
    <citation type="submission" date="2025-08" db="UniProtKB">
        <authorList>
            <consortium name="RefSeq"/>
        </authorList>
    </citation>
    <scope>IDENTIFICATION</scope>
</reference>